<comment type="caution">
    <text evidence="1">The sequence shown here is derived from an EMBL/GenBank/DDBJ whole genome shotgun (WGS) entry which is preliminary data.</text>
</comment>
<evidence type="ECO:0000313" key="2">
    <source>
        <dbReference type="Proteomes" id="UP000297982"/>
    </source>
</evidence>
<proteinExistence type="predicted"/>
<accession>A0A4Z0GZ61</accession>
<dbReference type="Proteomes" id="UP000297982">
    <property type="component" value="Unassembled WGS sequence"/>
</dbReference>
<organism evidence="1 2">
    <name type="scientific">Halobacillus salinus</name>
    <dbReference type="NCBI Taxonomy" id="192814"/>
    <lineage>
        <taxon>Bacteria</taxon>
        <taxon>Bacillati</taxon>
        <taxon>Bacillota</taxon>
        <taxon>Bacilli</taxon>
        <taxon>Bacillales</taxon>
        <taxon>Bacillaceae</taxon>
        <taxon>Halobacillus</taxon>
    </lineage>
</organism>
<keyword evidence="2" id="KW-1185">Reference proteome</keyword>
<protein>
    <submittedName>
        <fullName evidence="1">Uncharacterized protein</fullName>
    </submittedName>
</protein>
<sequence>MQIKAKCKKSILSQKPLRLNDAKDEESMKKLLDEPHHCYFTKGEYYTFTIGPHVWESVNNFEDWHLFNVVTNFDLVADHFELKTLSKMS</sequence>
<evidence type="ECO:0000313" key="1">
    <source>
        <dbReference type="EMBL" id="TGB02484.1"/>
    </source>
</evidence>
<dbReference type="EMBL" id="SRJC01000003">
    <property type="protein sequence ID" value="TGB02484.1"/>
    <property type="molecule type" value="Genomic_DNA"/>
</dbReference>
<name>A0A4Z0GZ61_9BACI</name>
<dbReference type="AlphaFoldDB" id="A0A4Z0GZ61"/>
<dbReference type="RefSeq" id="WP_079478063.1">
    <property type="nucleotide sequence ID" value="NZ_SRJC01000003.1"/>
</dbReference>
<gene>
    <name evidence="1" type="ORF">E4663_14200</name>
</gene>
<reference evidence="1 2" key="1">
    <citation type="journal article" date="2003" name="Int. J. Syst. Evol. Microbiol.">
        <title>Halobacillus salinus sp. nov., isolated from a salt lake on the coast of the East Sea in Korea.</title>
        <authorList>
            <person name="Yoon J.H."/>
            <person name="Kang K.H."/>
            <person name="Park Y.H."/>
        </authorList>
    </citation>
    <scope>NUCLEOTIDE SEQUENCE [LARGE SCALE GENOMIC DNA]</scope>
    <source>
        <strain evidence="1 2">HSL-3</strain>
    </source>
</reference>